<dbReference type="Proteomes" id="UP000228812">
    <property type="component" value="Unassembled WGS sequence"/>
</dbReference>
<reference evidence="1 2" key="1">
    <citation type="submission" date="2017-09" db="EMBL/GenBank/DDBJ databases">
        <title>Depth-based differentiation of microbial function through sediment-hosted aquifers and enrichment of novel symbionts in the deep terrestrial subsurface.</title>
        <authorList>
            <person name="Probst A.J."/>
            <person name="Ladd B."/>
            <person name="Jarett J.K."/>
            <person name="Geller-Mcgrath D.E."/>
            <person name="Sieber C.M."/>
            <person name="Emerson J.B."/>
            <person name="Anantharaman K."/>
            <person name="Thomas B.C."/>
            <person name="Malmstrom R."/>
            <person name="Stieglmeier M."/>
            <person name="Klingl A."/>
            <person name="Woyke T."/>
            <person name="Ryan C.M."/>
            <person name="Banfield J.F."/>
        </authorList>
    </citation>
    <scope>NUCLEOTIDE SEQUENCE [LARGE SCALE GENOMIC DNA]</scope>
    <source>
        <strain evidence="1">CG23_combo_of_CG06-09_8_20_14_all_54_14</strain>
    </source>
</reference>
<name>A0A2G9ZA17_9BACT</name>
<dbReference type="InterPro" id="IPR050696">
    <property type="entry name" value="FtsA/MreB"/>
</dbReference>
<dbReference type="PIRSF" id="PIRSF019169">
    <property type="entry name" value="PilM"/>
    <property type="match status" value="1"/>
</dbReference>
<comment type="caution">
    <text evidence="1">The sequence shown here is derived from an EMBL/GenBank/DDBJ whole genome shotgun (WGS) entry which is preliminary data.</text>
</comment>
<dbReference type="Pfam" id="PF11104">
    <property type="entry name" value="PilM_2"/>
    <property type="match status" value="1"/>
</dbReference>
<dbReference type="NCBIfam" id="TIGR01175">
    <property type="entry name" value="pilM"/>
    <property type="match status" value="1"/>
</dbReference>
<accession>A0A2G9ZA17</accession>
<dbReference type="InterPro" id="IPR043129">
    <property type="entry name" value="ATPase_NBD"/>
</dbReference>
<evidence type="ECO:0000313" key="1">
    <source>
        <dbReference type="EMBL" id="PIP30029.1"/>
    </source>
</evidence>
<dbReference type="PANTHER" id="PTHR32432:SF3">
    <property type="entry name" value="ETHANOLAMINE UTILIZATION PROTEIN EUTJ"/>
    <property type="match status" value="1"/>
</dbReference>
<sequence>MVIMKLQILSDFFTDIKNFFSVGRVLGVDIGTASVKVVELTRKGEIISLENYGALQMREHLERGNAALQSSSLKLDGREAVRAIKILLGEMKPTARKAIASVPSFAAFSVPIEMPLLSREETGKSVAFQARQYIPMPVDEVALEWEKAGEFENLRGQRMQRVFISAIPNALIAEYKSIFRAAGLHLVSLEAESASLARALSSAEDHTTLIVDIGTESTAMVVAHGVAVQQVGQTDYGSLLLTQALARSLGISPARAEELKRRRGLLTGGAEAELSTSLLPFLDVIIRECERVRGLYERTYGARVERFMLAGGGANLRGIEEYFRERLQLALAEPRPFIRLSYPSGLEPAMQFLNREFAVATGLALRFFR</sequence>
<protein>
    <recommendedName>
        <fullName evidence="3">SHS2 domain-containing protein</fullName>
    </recommendedName>
</protein>
<dbReference type="Gene3D" id="3.30.420.40">
    <property type="match status" value="2"/>
</dbReference>
<organism evidence="1 2">
    <name type="scientific">Candidatus Jorgensenbacteria bacterium CG23_combo_of_CG06-09_8_20_14_all_54_14</name>
    <dbReference type="NCBI Taxonomy" id="1974595"/>
    <lineage>
        <taxon>Bacteria</taxon>
        <taxon>Candidatus Joergenseniibacteriota</taxon>
    </lineage>
</organism>
<evidence type="ECO:0008006" key="3">
    <source>
        <dbReference type="Google" id="ProtNLM"/>
    </source>
</evidence>
<dbReference type="AlphaFoldDB" id="A0A2G9ZA17"/>
<gene>
    <name evidence="1" type="ORF">COX26_00970</name>
</gene>
<dbReference type="CDD" id="cd24049">
    <property type="entry name" value="ASKHA_NBD_PilM"/>
    <property type="match status" value="1"/>
</dbReference>
<proteinExistence type="predicted"/>
<evidence type="ECO:0000313" key="2">
    <source>
        <dbReference type="Proteomes" id="UP000228812"/>
    </source>
</evidence>
<dbReference type="PANTHER" id="PTHR32432">
    <property type="entry name" value="CELL DIVISION PROTEIN FTSA-RELATED"/>
    <property type="match status" value="1"/>
</dbReference>
<dbReference type="Gene3D" id="3.30.1490.300">
    <property type="match status" value="1"/>
</dbReference>
<dbReference type="SUPFAM" id="SSF53067">
    <property type="entry name" value="Actin-like ATPase domain"/>
    <property type="match status" value="1"/>
</dbReference>
<dbReference type="InterPro" id="IPR005883">
    <property type="entry name" value="PilM"/>
</dbReference>
<dbReference type="EMBL" id="PCRZ01000017">
    <property type="protein sequence ID" value="PIP30029.1"/>
    <property type="molecule type" value="Genomic_DNA"/>
</dbReference>